<dbReference type="GO" id="GO:0005576">
    <property type="term" value="C:extracellular region"/>
    <property type="evidence" value="ECO:0007669"/>
    <property type="project" value="UniProtKB-SubCell"/>
</dbReference>
<dbReference type="GO" id="GO:0016810">
    <property type="term" value="F:hydrolase activity, acting on carbon-nitrogen (but not peptide) bonds"/>
    <property type="evidence" value="ECO:0007669"/>
    <property type="project" value="InterPro"/>
</dbReference>
<comment type="subcellular location">
    <subcellularLocation>
        <location evidence="1">Secreted</location>
    </subcellularLocation>
</comment>
<dbReference type="RefSeq" id="WP_085059173.1">
    <property type="nucleotide sequence ID" value="NZ_JAAZWO010000025.1"/>
</dbReference>
<dbReference type="InterPro" id="IPR011330">
    <property type="entry name" value="Glyco_hydro/deAcase_b/a-brl"/>
</dbReference>
<keyword evidence="2" id="KW-0732">Signal</keyword>
<evidence type="ECO:0000256" key="2">
    <source>
        <dbReference type="ARBA" id="ARBA00022729"/>
    </source>
</evidence>
<dbReference type="InterPro" id="IPR002509">
    <property type="entry name" value="NODB_dom"/>
</dbReference>
<proteinExistence type="predicted"/>
<dbReference type="SUPFAM" id="SSF88713">
    <property type="entry name" value="Glycoside hydrolase/deacetylase"/>
    <property type="match status" value="1"/>
</dbReference>
<dbReference type="Proteomes" id="UP000563151">
    <property type="component" value="Unassembled WGS sequence"/>
</dbReference>
<reference evidence="4 5" key="1">
    <citation type="submission" date="2020-04" db="EMBL/GenBank/DDBJ databases">
        <title>Genomic insights into acetone-butanol-ethanol (ABE) fermentation by sequencing solventogenic clostridia strains.</title>
        <authorList>
            <person name="Brown S."/>
        </authorList>
    </citation>
    <scope>NUCLEOTIDE SEQUENCE [LARGE SCALE GENOMIC DNA]</scope>
    <source>
        <strain evidence="4 5">DJ011</strain>
    </source>
</reference>
<comment type="caution">
    <text evidence="4">The sequence shown here is derived from an EMBL/GenBank/DDBJ whole genome shotgun (WGS) entry which is preliminary data.</text>
</comment>
<dbReference type="InterPro" id="IPR051398">
    <property type="entry name" value="Polysacch_Deacetylase"/>
</dbReference>
<dbReference type="PANTHER" id="PTHR34216">
    <property type="match status" value="1"/>
</dbReference>
<accession>A0A923J1I6</accession>
<gene>
    <name evidence="4" type="ORF">HGG79_16105</name>
</gene>
<keyword evidence="5" id="KW-1185">Reference proteome</keyword>
<sequence length="310" mass="36068">MANKILKKFLLSSIIFIFPIIPTSCSKNLDERVKNSKHNNTQVINNKINNTEDSSINNNNPNIENEINKPTNRNFNNTSSNHNFKYNDKGIPVLMYHSIAYEKGNELRIPKEIFKEQMLFLKENNYTTLTLDEVYEFFINNKPIPEKSVVITFDDGYNDNYTNAYPILKELNFNAVIFVVTDTIDKDKNCLTSEEIIEMNSNGIEIQSHTQKHEKLPSISYKQQLETLKNSKNFLESILNKKVDYIAYPYGLYNDSTIKALKELGFKMGFSTSGTWSDKTDGIYSLDRVYISANFNMKEFKRRLTNRNYK</sequence>
<name>A0A923J1I6_CLOTT</name>
<dbReference type="PROSITE" id="PS51677">
    <property type="entry name" value="NODB"/>
    <property type="match status" value="1"/>
</dbReference>
<dbReference type="AlphaFoldDB" id="A0A923J1I6"/>
<dbReference type="Gene3D" id="3.20.20.370">
    <property type="entry name" value="Glycoside hydrolase/deacetylase"/>
    <property type="match status" value="1"/>
</dbReference>
<evidence type="ECO:0000313" key="4">
    <source>
        <dbReference type="EMBL" id="MBC2399281.1"/>
    </source>
</evidence>
<dbReference type="CDD" id="cd10918">
    <property type="entry name" value="CE4_NodB_like_5s_6s"/>
    <property type="match status" value="1"/>
</dbReference>
<feature type="domain" description="NodB homology" evidence="3">
    <location>
        <begin position="147"/>
        <end position="310"/>
    </location>
</feature>
<dbReference type="GO" id="GO:0005975">
    <property type="term" value="P:carbohydrate metabolic process"/>
    <property type="evidence" value="ECO:0007669"/>
    <property type="project" value="InterPro"/>
</dbReference>
<protein>
    <submittedName>
        <fullName evidence="4">Polysaccharide deacetylase family protein</fullName>
    </submittedName>
</protein>
<evidence type="ECO:0000313" key="5">
    <source>
        <dbReference type="Proteomes" id="UP000563151"/>
    </source>
</evidence>
<dbReference type="EMBL" id="JAAZWO010000025">
    <property type="protein sequence ID" value="MBC2399281.1"/>
    <property type="molecule type" value="Genomic_DNA"/>
</dbReference>
<dbReference type="Pfam" id="PF01522">
    <property type="entry name" value="Polysacc_deac_1"/>
    <property type="match status" value="1"/>
</dbReference>
<dbReference type="PANTHER" id="PTHR34216:SF3">
    <property type="entry name" value="POLY-BETA-1,6-N-ACETYL-D-GLUCOSAMINE N-DEACETYLASE"/>
    <property type="match status" value="1"/>
</dbReference>
<organism evidence="4 5">
    <name type="scientific">Clostridium tetanomorphum</name>
    <dbReference type="NCBI Taxonomy" id="1553"/>
    <lineage>
        <taxon>Bacteria</taxon>
        <taxon>Bacillati</taxon>
        <taxon>Bacillota</taxon>
        <taxon>Clostridia</taxon>
        <taxon>Eubacteriales</taxon>
        <taxon>Clostridiaceae</taxon>
        <taxon>Clostridium</taxon>
    </lineage>
</organism>
<evidence type="ECO:0000256" key="1">
    <source>
        <dbReference type="ARBA" id="ARBA00004613"/>
    </source>
</evidence>
<evidence type="ECO:0000259" key="3">
    <source>
        <dbReference type="PROSITE" id="PS51677"/>
    </source>
</evidence>